<name>A0A0R3MZJ2_9BRAD</name>
<proteinExistence type="predicted"/>
<evidence type="ECO:0000313" key="1">
    <source>
        <dbReference type="EMBL" id="KRR25492.1"/>
    </source>
</evidence>
<sequence>MISWQTDTVLGSIALIELMFRKLREVIDTDESIPPELRLSLHATLDERLISGKKRLLDSIGRQNGAWAMPMSPPRNNLQ</sequence>
<dbReference type="Proteomes" id="UP000051660">
    <property type="component" value="Unassembled WGS sequence"/>
</dbReference>
<protein>
    <submittedName>
        <fullName evidence="1">Uncharacterized protein</fullName>
    </submittedName>
</protein>
<gene>
    <name evidence="1" type="ORF">CQ14_40145</name>
</gene>
<organism evidence="1 2">
    <name type="scientific">Bradyrhizobium lablabi</name>
    <dbReference type="NCBI Taxonomy" id="722472"/>
    <lineage>
        <taxon>Bacteria</taxon>
        <taxon>Pseudomonadati</taxon>
        <taxon>Pseudomonadota</taxon>
        <taxon>Alphaproteobacteria</taxon>
        <taxon>Hyphomicrobiales</taxon>
        <taxon>Nitrobacteraceae</taxon>
        <taxon>Bradyrhizobium</taxon>
    </lineage>
</organism>
<dbReference type="EMBL" id="LLYB01000056">
    <property type="protein sequence ID" value="KRR25492.1"/>
    <property type="molecule type" value="Genomic_DNA"/>
</dbReference>
<dbReference type="AlphaFoldDB" id="A0A0R3MZJ2"/>
<reference evidence="1 2" key="1">
    <citation type="submission" date="2014-03" db="EMBL/GenBank/DDBJ databases">
        <title>Bradyrhizobium valentinum sp. nov., isolated from effective nodules of Lupinus mariae-josephae, a lupine endemic of basic-lime soils in Eastern Spain.</title>
        <authorList>
            <person name="Duran D."/>
            <person name="Rey L."/>
            <person name="Navarro A."/>
            <person name="Busquets A."/>
            <person name="Imperial J."/>
            <person name="Ruiz-Argueso T."/>
        </authorList>
    </citation>
    <scope>NUCLEOTIDE SEQUENCE [LARGE SCALE GENOMIC DNA]</scope>
    <source>
        <strain evidence="1 2">CCBAU 23086</strain>
    </source>
</reference>
<evidence type="ECO:0000313" key="2">
    <source>
        <dbReference type="Proteomes" id="UP000051660"/>
    </source>
</evidence>
<dbReference type="OrthoDB" id="8252928at2"/>
<comment type="caution">
    <text evidence="1">The sequence shown here is derived from an EMBL/GenBank/DDBJ whole genome shotgun (WGS) entry which is preliminary data.</text>
</comment>
<dbReference type="RefSeq" id="WP_057857876.1">
    <property type="nucleotide sequence ID" value="NZ_LLYB01000056.1"/>
</dbReference>
<accession>A0A0R3MZJ2</accession>